<gene>
    <name evidence="1" type="ORF">SAMN02745196_02438</name>
</gene>
<reference evidence="1 2" key="1">
    <citation type="submission" date="2016-11" db="EMBL/GenBank/DDBJ databases">
        <authorList>
            <person name="Jaros S."/>
            <person name="Januszkiewicz K."/>
            <person name="Wedrychowicz H."/>
        </authorList>
    </citation>
    <scope>NUCLEOTIDE SEQUENCE [LARGE SCALE GENOMIC DNA]</scope>
    <source>
        <strain evidence="1 2">DSM 3089</strain>
    </source>
</reference>
<dbReference type="EMBL" id="FQXP01000009">
    <property type="protein sequence ID" value="SHI02718.1"/>
    <property type="molecule type" value="Genomic_DNA"/>
</dbReference>
<organism evidence="1 2">
    <name type="scientific">Clostridium collagenovorans DSM 3089</name>
    <dbReference type="NCBI Taxonomy" id="1121306"/>
    <lineage>
        <taxon>Bacteria</taxon>
        <taxon>Bacillati</taxon>
        <taxon>Bacillota</taxon>
        <taxon>Clostridia</taxon>
        <taxon>Eubacteriales</taxon>
        <taxon>Clostridiaceae</taxon>
        <taxon>Clostridium</taxon>
    </lineage>
</organism>
<accession>A0A1M5XT80</accession>
<dbReference type="AlphaFoldDB" id="A0A1M5XT80"/>
<evidence type="ECO:0000313" key="1">
    <source>
        <dbReference type="EMBL" id="SHI02718.1"/>
    </source>
</evidence>
<evidence type="ECO:0000313" key="2">
    <source>
        <dbReference type="Proteomes" id="UP000184526"/>
    </source>
</evidence>
<proteinExistence type="predicted"/>
<sequence>MGKHNDKYDVIELGKEEFMMVPLSKMMDKNKGDKKLDDQCKKDLEMKKEKKKQKDMYNMCAMDNDFFKEGMYVNPYLLNMMYMNSCLMMSMMNSGSQFPMNPFMNFNMNKIEERDFEDLFGEGVIEEDYEIVEEDIRDHHEEKHKCELRHIVKRIECNHPDIIRTMLRYGMPAGIVRNEIMKIVKVAMEECKCRE</sequence>
<keyword evidence="2" id="KW-1185">Reference proteome</keyword>
<name>A0A1M5XT80_9CLOT</name>
<dbReference type="OrthoDB" id="1932230at2"/>
<dbReference type="RefSeq" id="WP_072832286.1">
    <property type="nucleotide sequence ID" value="NZ_FQXP01000009.1"/>
</dbReference>
<dbReference type="Proteomes" id="UP000184526">
    <property type="component" value="Unassembled WGS sequence"/>
</dbReference>
<protein>
    <submittedName>
        <fullName evidence="1">Uncharacterized protein</fullName>
    </submittedName>
</protein>